<evidence type="ECO:0000313" key="3">
    <source>
        <dbReference type="Proteomes" id="UP000252586"/>
    </source>
</evidence>
<dbReference type="AlphaFoldDB" id="A0A366E202"/>
<dbReference type="Gene3D" id="1.10.10.10">
    <property type="entry name" value="Winged helix-like DNA-binding domain superfamily/Winged helix DNA-binding domain"/>
    <property type="match status" value="1"/>
</dbReference>
<protein>
    <recommendedName>
        <fullName evidence="4">Sigma-70-like protein</fullName>
    </recommendedName>
</protein>
<evidence type="ECO:0008006" key="4">
    <source>
        <dbReference type="Google" id="ProtNLM"/>
    </source>
</evidence>
<reference evidence="2 3" key="1">
    <citation type="submission" date="2018-06" db="EMBL/GenBank/DDBJ databases">
        <title>Genomic Encyclopedia of Type Strains, Phase IV (KMG-IV): sequencing the most valuable type-strain genomes for metagenomic binning, comparative biology and taxonomic classification.</title>
        <authorList>
            <person name="Goeker M."/>
        </authorList>
    </citation>
    <scope>NUCLEOTIDE SEQUENCE [LARGE SCALE GENOMIC DNA]</scope>
    <source>
        <strain evidence="2 3">DSM 44599</strain>
    </source>
</reference>
<dbReference type="Proteomes" id="UP000252586">
    <property type="component" value="Unassembled WGS sequence"/>
</dbReference>
<accession>A0A366E202</accession>
<dbReference type="SUPFAM" id="SSF88659">
    <property type="entry name" value="Sigma3 and sigma4 domains of RNA polymerase sigma factors"/>
    <property type="match status" value="1"/>
</dbReference>
<gene>
    <name evidence="2" type="ORF">DFR74_101357</name>
</gene>
<evidence type="ECO:0000256" key="1">
    <source>
        <dbReference type="SAM" id="MobiDB-lite"/>
    </source>
</evidence>
<keyword evidence="3" id="KW-1185">Reference proteome</keyword>
<name>A0A366E202_9NOCA</name>
<evidence type="ECO:0000313" key="2">
    <source>
        <dbReference type="EMBL" id="RBO96342.1"/>
    </source>
</evidence>
<dbReference type="EMBL" id="QNRE01000001">
    <property type="protein sequence ID" value="RBO96342.1"/>
    <property type="molecule type" value="Genomic_DNA"/>
</dbReference>
<dbReference type="InterPro" id="IPR013324">
    <property type="entry name" value="RNA_pol_sigma_r3/r4-like"/>
</dbReference>
<feature type="region of interest" description="Disordered" evidence="1">
    <location>
        <begin position="1"/>
        <end position="31"/>
    </location>
</feature>
<comment type="caution">
    <text evidence="2">The sequence shown here is derived from an EMBL/GenBank/DDBJ whole genome shotgun (WGS) entry which is preliminary data.</text>
</comment>
<dbReference type="STRING" id="1210090.GCA_001613185_01072"/>
<dbReference type="InterPro" id="IPR036388">
    <property type="entry name" value="WH-like_DNA-bd_sf"/>
</dbReference>
<organism evidence="2 3">
    <name type="scientific">Nocardia puris</name>
    <dbReference type="NCBI Taxonomy" id="208602"/>
    <lineage>
        <taxon>Bacteria</taxon>
        <taxon>Bacillati</taxon>
        <taxon>Actinomycetota</taxon>
        <taxon>Actinomycetes</taxon>
        <taxon>Mycobacteriales</taxon>
        <taxon>Nocardiaceae</taxon>
        <taxon>Nocardia</taxon>
    </lineage>
</organism>
<sequence length="429" mass="46432">MRQTAAATPIGGSAKPSPGRRRGRPGCDSPDLSVRAVRLRCVGDEASGDGVAEVSFADDIAGEVTFDLEEIDEVIGGLVARHADRQKRDAEIVARRLGVDGEPPESFARIGERFDLARDRVRQLHTRATGQILREAAFTGHPIAEVFARRYPLDARDSQLVRTLLRDTYATGTDPAAAELSYLKIRLAGHPPEDAKRVSGYVMQRIMAWRMKTNRRLAKLRDTEPAAAGDLTALLAGADWPTGSPAPLPTTSTADSDEGGRFYFDKAGRDIGFDSALEAGLLRTVNTATVVEGFRERPLAVPYEIDGDARVHHPTLAANLGDGRVVLIDVQPLGHIAFHVNRVKSAAARAAAHARGWGWLVWTGSTLGVPDLLARPVADAVADAIPPGTTSWTALTALRGETGFDLLDLAALTLRHEWRWDRSPFRLTT</sequence>
<proteinExistence type="predicted"/>